<evidence type="ECO:0000256" key="6">
    <source>
        <dbReference type="ARBA" id="ARBA00023237"/>
    </source>
</evidence>
<dbReference type="HOGENOM" id="CLU_004317_0_1_10"/>
<dbReference type="PROSITE" id="PS52016">
    <property type="entry name" value="TONB_DEPENDENT_REC_3"/>
    <property type="match status" value="1"/>
</dbReference>
<proteinExistence type="inferred from homology"/>
<comment type="subcellular location">
    <subcellularLocation>
        <location evidence="1 7">Cell outer membrane</location>
        <topology evidence="1 7">Multi-pass membrane protein</topology>
    </subcellularLocation>
</comment>
<evidence type="ECO:0000259" key="8">
    <source>
        <dbReference type="Pfam" id="PF07715"/>
    </source>
</evidence>
<dbReference type="SUPFAM" id="SSF49464">
    <property type="entry name" value="Carboxypeptidase regulatory domain-like"/>
    <property type="match status" value="1"/>
</dbReference>
<comment type="caution">
    <text evidence="9">The sequence shown here is derived from an EMBL/GenBank/DDBJ whole genome shotgun (WGS) entry which is preliminary data.</text>
</comment>
<name>C2G586_SPHSI</name>
<feature type="domain" description="TonB-dependent receptor plug" evidence="8">
    <location>
        <begin position="260"/>
        <end position="381"/>
    </location>
</feature>
<organism evidence="9 10">
    <name type="scientific">Sphingobacterium spiritivorum ATCC 33300</name>
    <dbReference type="NCBI Taxonomy" id="525372"/>
    <lineage>
        <taxon>Bacteria</taxon>
        <taxon>Pseudomonadati</taxon>
        <taxon>Bacteroidota</taxon>
        <taxon>Sphingobacteriia</taxon>
        <taxon>Sphingobacteriales</taxon>
        <taxon>Sphingobacteriaceae</taxon>
        <taxon>Sphingobacterium</taxon>
    </lineage>
</organism>
<keyword evidence="6 7" id="KW-0998">Cell outer membrane</keyword>
<reference evidence="9 10" key="1">
    <citation type="submission" date="2009-01" db="EMBL/GenBank/DDBJ databases">
        <authorList>
            <person name="Qin X."/>
            <person name="Bachman B."/>
            <person name="Battles P."/>
            <person name="Bell A."/>
            <person name="Bess C."/>
            <person name="Bickham C."/>
            <person name="Chaboub L."/>
            <person name="Chen D."/>
            <person name="Coyle M."/>
            <person name="Deiros D.R."/>
            <person name="Dinh H."/>
            <person name="Forbes L."/>
            <person name="Fowler G."/>
            <person name="Francisco L."/>
            <person name="Fu Q."/>
            <person name="Gubbala S."/>
            <person name="Hale W."/>
            <person name="Han Y."/>
            <person name="Hemphill L."/>
            <person name="Highlander S.K."/>
            <person name="Hirani K."/>
            <person name="Hogues M."/>
            <person name="Jackson L."/>
            <person name="Jakkamsetti A."/>
            <person name="Javaid M."/>
            <person name="Jiang H."/>
            <person name="Korchina V."/>
            <person name="Kovar C."/>
            <person name="Lara F."/>
            <person name="Lee S."/>
            <person name="Mata R."/>
            <person name="Mathew T."/>
            <person name="Moen C."/>
            <person name="Morales K."/>
            <person name="Munidasa M."/>
            <person name="Nazareth L."/>
            <person name="Ngo R."/>
            <person name="Nguyen L."/>
            <person name="Okwuonu G."/>
            <person name="Ongeri F."/>
            <person name="Patil S."/>
            <person name="Petrosino J."/>
            <person name="Pham C."/>
            <person name="Pham P."/>
            <person name="Pu L.-L."/>
            <person name="Puazo M."/>
            <person name="Raj R."/>
            <person name="Reid J."/>
            <person name="Rouhana J."/>
            <person name="Saada N."/>
            <person name="Shang Y."/>
            <person name="Simmons D."/>
            <person name="Thornton R."/>
            <person name="Warren J."/>
            <person name="Weissenberger G."/>
            <person name="Zhang J."/>
            <person name="Zhang L."/>
            <person name="Zhou C."/>
            <person name="Zhu D."/>
            <person name="Muzny D."/>
            <person name="Worley K."/>
            <person name="Gibbs R."/>
        </authorList>
    </citation>
    <scope>NUCLEOTIDE SEQUENCE [LARGE SCALE GENOMIC DNA]</scope>
    <source>
        <strain evidence="9 10">ATCC 33300</strain>
    </source>
</reference>
<comment type="similarity">
    <text evidence="7">Belongs to the TonB-dependent receptor family.</text>
</comment>
<dbReference type="SUPFAM" id="SSF56935">
    <property type="entry name" value="Porins"/>
    <property type="match status" value="1"/>
</dbReference>
<dbReference type="AlphaFoldDB" id="C2G586"/>
<keyword evidence="4 7" id="KW-0812">Transmembrane</keyword>
<dbReference type="Pfam" id="PF07715">
    <property type="entry name" value="Plug"/>
    <property type="match status" value="1"/>
</dbReference>
<dbReference type="Gene3D" id="2.40.170.20">
    <property type="entry name" value="TonB-dependent receptor, beta-barrel domain"/>
    <property type="match status" value="1"/>
</dbReference>
<accession>C2G586</accession>
<keyword evidence="5 7" id="KW-0472">Membrane</keyword>
<evidence type="ECO:0000256" key="4">
    <source>
        <dbReference type="ARBA" id="ARBA00022692"/>
    </source>
</evidence>
<dbReference type="InterPro" id="IPR008969">
    <property type="entry name" value="CarboxyPept-like_regulatory"/>
</dbReference>
<dbReference type="NCBIfam" id="TIGR04057">
    <property type="entry name" value="SusC_RagA_signa"/>
    <property type="match status" value="1"/>
</dbReference>
<evidence type="ECO:0000256" key="3">
    <source>
        <dbReference type="ARBA" id="ARBA00022452"/>
    </source>
</evidence>
<dbReference type="InterPro" id="IPR036942">
    <property type="entry name" value="Beta-barrel_TonB_sf"/>
</dbReference>
<keyword evidence="3 7" id="KW-1134">Transmembrane beta strand</keyword>
<evidence type="ECO:0000313" key="10">
    <source>
        <dbReference type="Proteomes" id="UP000006241"/>
    </source>
</evidence>
<dbReference type="InterPro" id="IPR039426">
    <property type="entry name" value="TonB-dep_rcpt-like"/>
</dbReference>
<dbReference type="InterPro" id="IPR023997">
    <property type="entry name" value="TonB-dep_OMP_SusC/RagA_CS"/>
</dbReference>
<gene>
    <name evidence="9" type="ORF">HMPREF0765_4742</name>
</gene>
<dbReference type="InterPro" id="IPR023996">
    <property type="entry name" value="TonB-dep_OMP_SusC/RagA"/>
</dbReference>
<dbReference type="GO" id="GO:0009279">
    <property type="term" value="C:cell outer membrane"/>
    <property type="evidence" value="ECO:0007669"/>
    <property type="project" value="UniProtKB-SubCell"/>
</dbReference>
<dbReference type="Pfam" id="PF13715">
    <property type="entry name" value="CarbopepD_reg_2"/>
    <property type="match status" value="1"/>
</dbReference>
<dbReference type="InterPro" id="IPR012910">
    <property type="entry name" value="Plug_dom"/>
</dbReference>
<keyword evidence="2 7" id="KW-0813">Transport</keyword>
<evidence type="ECO:0000313" key="9">
    <source>
        <dbReference type="EMBL" id="EEI89595.1"/>
    </source>
</evidence>
<dbReference type="NCBIfam" id="TIGR04056">
    <property type="entry name" value="OMP_RagA_SusC"/>
    <property type="match status" value="1"/>
</dbReference>
<evidence type="ECO:0000256" key="1">
    <source>
        <dbReference type="ARBA" id="ARBA00004571"/>
    </source>
</evidence>
<dbReference type="RefSeq" id="WP_003004985.1">
    <property type="nucleotide sequence ID" value="NZ_GG668630.1"/>
</dbReference>
<sequence length="1170" mass="132136">MKINLNRLSKKDEMHPAVQRSKGDIFPTCLFHQLSKMHFNKTLTTIVMKVQIIAFLMGIGLLQVHANSYGQNITLKQNNITLESTLKEFEKQSGYVFFYKKTDVNTVKNLSVHLEKTPLRQALNTILKDAGFGFEFFDKTVVLKKRPVQRSQVVMNESFVISIPQQTYIRGKVIDESGKPIVGASVRLKSDPQKAVSSQDDGTFTLPLSADHKTVVVSYLGFKSVEVRVTMDQSPIVIKLYKSDQNIDEVVITGMINRKKETFTGATSTFSKEDLKSIGNTNVIQALKSLDPSFLVMENNISGSNPNALATIELRGQTSISTEGLRDEFGEDPNQPLFILDGFPTTLRTITDLDINRISSITILKDAASTAIYGSRASNGVVVVETIRPKAGDININYTLDANVDLPDLSSYNMMNAAEKLEFERLSGRYIRHPRLDNPITQMHLDQLYSDRLKKINQGIDSYWLSDPVQTGFSQRHSLLVTGGEGSLVYTVGGDYKNTSGAMKGSGRKTWGTTLNLSYRNQKLNISNNLYINGYSSNESPYGSFKTWVNTNPYYEKIGSTDRFLEIIQNPYRPQVEYISNPQYNASLGNFDRGKNFSLVNNLQARYDLNSSLKFSTSLQISKNDTKTNVFVSPLDNSFYEKPTLERGSLNSKNLNMFSYIWNIDGQFGKTFGKHLINAFLRTELYSKDATSNGFLAIGFPSASNGNPKFAYGYAPNGRPEASKSISRRHSIISSFNYSYDQRYNADFSFTYDGSTAFGNENIYSPFFSAGLSWNLHKEHFLAQTDWVNLLRLRANVGLTGNQNFASYTSVSTYDYLNSFNQNGQGIIISALGNKDLKWQNTTQYSLGLDANLWNNRVTIQLNAYRKLTDPLVIGVALPPSTALSKYPLNAGSLTVDGMEIMTKYNIINQPQNRTMWTVSLTAATNKQIYNKFNNILESLNTSLRNNKSLIAYRDGGDPADIWTVPSVGIDPSTGLEIFLKKDGTYSYQYDWKDAVVVGNTRPKWQGVFNTNFAYKGFTTSISIRYIYDQDIFNSALFNKVENITMQQLLKYNQDKRALYSRWKNPGDISEFRKIQLNDYNQAYNNLMGIDESTQMSSRFVQQENTISLESVSLGYEWRNKSWMQQARLSNLRLTGYLNDIARLSTVRRERGIDFPYARTVSFSLTANFR</sequence>
<dbReference type="Proteomes" id="UP000006241">
    <property type="component" value="Unassembled WGS sequence"/>
</dbReference>
<dbReference type="Gene3D" id="2.170.130.10">
    <property type="entry name" value="TonB-dependent receptor, plug domain"/>
    <property type="match status" value="1"/>
</dbReference>
<evidence type="ECO:0000256" key="7">
    <source>
        <dbReference type="PROSITE-ProRule" id="PRU01360"/>
    </source>
</evidence>
<evidence type="ECO:0000256" key="2">
    <source>
        <dbReference type="ARBA" id="ARBA00022448"/>
    </source>
</evidence>
<dbReference type="Gene3D" id="2.60.40.1120">
    <property type="entry name" value="Carboxypeptidase-like, regulatory domain"/>
    <property type="match status" value="1"/>
</dbReference>
<dbReference type="Gene3D" id="3.55.50.30">
    <property type="match status" value="1"/>
</dbReference>
<dbReference type="EMBL" id="ACHB01000101">
    <property type="protein sequence ID" value="EEI89595.1"/>
    <property type="molecule type" value="Genomic_DNA"/>
</dbReference>
<protein>
    <submittedName>
        <fullName evidence="9">TonB-linked outer membrane protein, SusC/RagA family</fullName>
    </submittedName>
</protein>
<dbReference type="InterPro" id="IPR037066">
    <property type="entry name" value="Plug_dom_sf"/>
</dbReference>
<evidence type="ECO:0000256" key="5">
    <source>
        <dbReference type="ARBA" id="ARBA00023136"/>
    </source>
</evidence>